<dbReference type="GO" id="GO:0046872">
    <property type="term" value="F:metal ion binding"/>
    <property type="evidence" value="ECO:0007669"/>
    <property type="project" value="UniProtKB-KW"/>
</dbReference>
<dbReference type="EMBL" id="CDSF01000068">
    <property type="protein sequence ID" value="CEO96611.1"/>
    <property type="molecule type" value="Genomic_DNA"/>
</dbReference>
<gene>
    <name evidence="4" type="ORF">PBRA_005220</name>
</gene>
<dbReference type="InterPro" id="IPR011330">
    <property type="entry name" value="Glyco_hydro/deAcase_b/a-brl"/>
</dbReference>
<protein>
    <recommendedName>
        <fullName evidence="3">NodB homology domain-containing protein</fullName>
    </recommendedName>
</protein>
<dbReference type="Pfam" id="PF01522">
    <property type="entry name" value="Polysacc_deac_1"/>
    <property type="match status" value="1"/>
</dbReference>
<reference evidence="4 5" key="1">
    <citation type="submission" date="2015-02" db="EMBL/GenBank/DDBJ databases">
        <authorList>
            <person name="Chooi Y.-H."/>
        </authorList>
    </citation>
    <scope>NUCLEOTIDE SEQUENCE [LARGE SCALE GENOMIC DNA]</scope>
    <source>
        <strain evidence="4">E3</strain>
    </source>
</reference>
<dbReference type="AlphaFoldDB" id="A0A0G4IN24"/>
<name>A0A0G4IN24_PLABS</name>
<dbReference type="PANTHER" id="PTHR10587">
    <property type="entry name" value="GLYCOSYL TRANSFERASE-RELATED"/>
    <property type="match status" value="1"/>
</dbReference>
<evidence type="ECO:0000256" key="1">
    <source>
        <dbReference type="ARBA" id="ARBA00022723"/>
    </source>
</evidence>
<evidence type="ECO:0000313" key="4">
    <source>
        <dbReference type="EMBL" id="CEO96611.1"/>
    </source>
</evidence>
<keyword evidence="2" id="KW-0378">Hydrolase</keyword>
<dbReference type="PANTHER" id="PTHR10587:SF133">
    <property type="entry name" value="CHITIN DEACETYLASE 1-RELATED"/>
    <property type="match status" value="1"/>
</dbReference>
<organism evidence="4 5">
    <name type="scientific">Plasmodiophora brassicae</name>
    <name type="common">Clubroot disease agent</name>
    <dbReference type="NCBI Taxonomy" id="37360"/>
    <lineage>
        <taxon>Eukaryota</taxon>
        <taxon>Sar</taxon>
        <taxon>Rhizaria</taxon>
        <taxon>Endomyxa</taxon>
        <taxon>Phytomyxea</taxon>
        <taxon>Plasmodiophorida</taxon>
        <taxon>Plasmodiophoridae</taxon>
        <taxon>Plasmodiophora</taxon>
    </lineage>
</organism>
<dbReference type="InterPro" id="IPR050248">
    <property type="entry name" value="Polysacc_deacetylase_ArnD"/>
</dbReference>
<dbReference type="OrthoDB" id="5547340at2759"/>
<dbReference type="GO" id="GO:0005975">
    <property type="term" value="P:carbohydrate metabolic process"/>
    <property type="evidence" value="ECO:0007669"/>
    <property type="project" value="InterPro"/>
</dbReference>
<evidence type="ECO:0000259" key="3">
    <source>
        <dbReference type="PROSITE" id="PS51677"/>
    </source>
</evidence>
<accession>A0A0G4IN24</accession>
<evidence type="ECO:0000313" key="5">
    <source>
        <dbReference type="Proteomes" id="UP000039324"/>
    </source>
</evidence>
<dbReference type="GO" id="GO:0016020">
    <property type="term" value="C:membrane"/>
    <property type="evidence" value="ECO:0007669"/>
    <property type="project" value="TreeGrafter"/>
</dbReference>
<feature type="domain" description="NodB homology" evidence="3">
    <location>
        <begin position="187"/>
        <end position="380"/>
    </location>
</feature>
<dbReference type="SUPFAM" id="SSF88713">
    <property type="entry name" value="Glycoside hydrolase/deacetylase"/>
    <property type="match status" value="1"/>
</dbReference>
<proteinExistence type="predicted"/>
<evidence type="ECO:0000256" key="2">
    <source>
        <dbReference type="ARBA" id="ARBA00022801"/>
    </source>
</evidence>
<dbReference type="GO" id="GO:0004099">
    <property type="term" value="F:chitin deacetylase activity"/>
    <property type="evidence" value="ECO:0007669"/>
    <property type="project" value="UniProtKB-ARBA"/>
</dbReference>
<sequence length="407" mass="44594">MDGVESSTAGPVAYRVIAVRSLEPAGARRGSATSDLAALPHRCLTLKCNPSLFLRRLPNPASPDARRNLESPTPCAGTGLERTAAVVQGSAALVAKPESAALRPGGVAKVPTIAMRNPSAVAMGRVGPVARRRHQCPPMNRTRTRIFPMVETLSTPPSTGVATGNSLYFRSTTAQVKWMRRAGSCGSEPMLSLAVVYPESTRQLLADLRRLNMKASFFLAPLAAGRSLDDEQCDLLHEMIRDGHGVHSHSMTHPSFLQISSDEIRNELSRWRQWYRDCRGPSQPNRILFRPPYGDLNYETARQVNSLGFTISTWNIDSNDWQGGDADTIFERSIAGFKQVPHGGSALILHHDAVYTRDGTRGILEKYATYFREERGYKFVTADECLAACSADGSCKTDSEWPGVYDS</sequence>
<dbReference type="Proteomes" id="UP000039324">
    <property type="component" value="Unassembled WGS sequence"/>
</dbReference>
<keyword evidence="5" id="KW-1185">Reference proteome</keyword>
<keyword evidence="1" id="KW-0479">Metal-binding</keyword>
<dbReference type="CDD" id="cd10917">
    <property type="entry name" value="CE4_NodB_like_6s_7s"/>
    <property type="match status" value="1"/>
</dbReference>
<dbReference type="InterPro" id="IPR002509">
    <property type="entry name" value="NODB_dom"/>
</dbReference>
<dbReference type="PROSITE" id="PS51677">
    <property type="entry name" value="NODB"/>
    <property type="match status" value="1"/>
</dbReference>
<dbReference type="Gene3D" id="3.20.20.370">
    <property type="entry name" value="Glycoside hydrolase/deacetylase"/>
    <property type="match status" value="1"/>
</dbReference>